<evidence type="ECO:0000256" key="1">
    <source>
        <dbReference type="SAM" id="MobiDB-lite"/>
    </source>
</evidence>
<keyword evidence="3" id="KW-1185">Reference proteome</keyword>
<sequence>MVVRSEDASGLAPWPFRQCLRRLAGFFREQRAGQNIQFNLSLSLVCLLLIDLSGAGLRRTALKTSVPAPPPAPARGTAAPCRERGRLGQVEAALGHLQEAARQLRTRKQTSGAKMAALLIMDGGEETEDEDQEKHSDEGAGKNGKG</sequence>
<name>A0ABN9V993_9DINO</name>
<comment type="caution">
    <text evidence="2">The sequence shown here is derived from an EMBL/GenBank/DDBJ whole genome shotgun (WGS) entry which is preliminary data.</text>
</comment>
<gene>
    <name evidence="2" type="ORF">PCOR1329_LOCUS55756</name>
</gene>
<accession>A0ABN9V993</accession>
<protein>
    <submittedName>
        <fullName evidence="2">Uncharacterized protein</fullName>
    </submittedName>
</protein>
<evidence type="ECO:0000313" key="2">
    <source>
        <dbReference type="EMBL" id="CAK0869395.1"/>
    </source>
</evidence>
<evidence type="ECO:0000313" key="3">
    <source>
        <dbReference type="Proteomes" id="UP001189429"/>
    </source>
</evidence>
<feature type="region of interest" description="Disordered" evidence="1">
    <location>
        <begin position="63"/>
        <end position="82"/>
    </location>
</feature>
<reference evidence="2" key="1">
    <citation type="submission" date="2023-10" db="EMBL/GenBank/DDBJ databases">
        <authorList>
            <person name="Chen Y."/>
            <person name="Shah S."/>
            <person name="Dougan E. K."/>
            <person name="Thang M."/>
            <person name="Chan C."/>
        </authorList>
    </citation>
    <scope>NUCLEOTIDE SEQUENCE [LARGE SCALE GENOMIC DNA]</scope>
</reference>
<proteinExistence type="predicted"/>
<feature type="region of interest" description="Disordered" evidence="1">
    <location>
        <begin position="103"/>
        <end position="146"/>
    </location>
</feature>
<dbReference type="Proteomes" id="UP001189429">
    <property type="component" value="Unassembled WGS sequence"/>
</dbReference>
<dbReference type="EMBL" id="CAUYUJ010016845">
    <property type="protein sequence ID" value="CAK0869395.1"/>
    <property type="molecule type" value="Genomic_DNA"/>
</dbReference>
<organism evidence="2 3">
    <name type="scientific">Prorocentrum cordatum</name>
    <dbReference type="NCBI Taxonomy" id="2364126"/>
    <lineage>
        <taxon>Eukaryota</taxon>
        <taxon>Sar</taxon>
        <taxon>Alveolata</taxon>
        <taxon>Dinophyceae</taxon>
        <taxon>Prorocentrales</taxon>
        <taxon>Prorocentraceae</taxon>
        <taxon>Prorocentrum</taxon>
    </lineage>
</organism>